<proteinExistence type="predicted"/>
<dbReference type="PROSITE" id="PS51186">
    <property type="entry name" value="GNAT"/>
    <property type="match status" value="1"/>
</dbReference>
<dbReference type="Proteomes" id="UP001243212">
    <property type="component" value="Unassembled WGS sequence"/>
</dbReference>
<dbReference type="Pfam" id="PF00583">
    <property type="entry name" value="Acetyltransf_1"/>
    <property type="match status" value="1"/>
</dbReference>
<name>A0ABT9NG41_9ACTO</name>
<dbReference type="RefSeq" id="WP_307682065.1">
    <property type="nucleotide sequence ID" value="NZ_JAUSQX010000001.1"/>
</dbReference>
<reference evidence="4 5" key="1">
    <citation type="submission" date="2023-07" db="EMBL/GenBank/DDBJ databases">
        <title>Sequencing the genomes of 1000 actinobacteria strains.</title>
        <authorList>
            <person name="Klenk H.-P."/>
        </authorList>
    </citation>
    <scope>NUCLEOTIDE SEQUENCE [LARGE SCALE GENOMIC DNA]</scope>
    <source>
        <strain evidence="4 5">DSM 17163</strain>
    </source>
</reference>
<dbReference type="Pfam" id="PF13302">
    <property type="entry name" value="Acetyltransf_3"/>
    <property type="match status" value="1"/>
</dbReference>
<protein>
    <submittedName>
        <fullName evidence="4">GNAT superfamily N-acetyltransferase</fullName>
    </submittedName>
</protein>
<evidence type="ECO:0000256" key="2">
    <source>
        <dbReference type="ARBA" id="ARBA00023315"/>
    </source>
</evidence>
<keyword evidence="1" id="KW-0808">Transferase</keyword>
<dbReference type="InterPro" id="IPR050832">
    <property type="entry name" value="Bact_Acetyltransf"/>
</dbReference>
<accession>A0ABT9NG41</accession>
<dbReference type="InterPro" id="IPR016181">
    <property type="entry name" value="Acyl_CoA_acyltransferase"/>
</dbReference>
<evidence type="ECO:0000259" key="3">
    <source>
        <dbReference type="PROSITE" id="PS51186"/>
    </source>
</evidence>
<dbReference type="PANTHER" id="PTHR43877">
    <property type="entry name" value="AMINOALKYLPHOSPHONATE N-ACETYLTRANSFERASE-RELATED-RELATED"/>
    <property type="match status" value="1"/>
</dbReference>
<feature type="domain" description="N-acetyltransferase" evidence="3">
    <location>
        <begin position="52"/>
        <end position="221"/>
    </location>
</feature>
<gene>
    <name evidence="4" type="ORF">J2S70_000385</name>
</gene>
<evidence type="ECO:0000256" key="1">
    <source>
        <dbReference type="ARBA" id="ARBA00022679"/>
    </source>
</evidence>
<sequence length="398" mass="43700">MSQNPKEHPDSKTSVVLVPLPTRNPQETAQQLAEHVSPAWQRLYDLIRDHQIELTDHADNLSPTVAQFLEESLQPLNPNFPVHRFALALAPTATEPARFSALPAQSIVGAAHAILPQNENTYTAHIDLFVAPAFRRRGIGSSALAQLLEFLRENNRTQAETWPTTSSNSDGERLSPRLGVGSLPAADPTVRFLSRNNFGLELIEKVCELHLEHFASRLSSGTLTVPQLDSDLDIQHYGNELANSITPEFIAAINAFNAEHPQSDSATPFTTSAQEYAQAMRNSIDRGNQHCGVMIRERKSGRVVAITEAHYRGSVAAQSDTWVHADYRGRGLATLAKIELYRMLVARAPSVVKVSTENAESNVGMWKVNERLGFKVVAAQSHWVSVFGDAGWASYGAG</sequence>
<evidence type="ECO:0000313" key="5">
    <source>
        <dbReference type="Proteomes" id="UP001243212"/>
    </source>
</evidence>
<dbReference type="Gene3D" id="3.40.630.30">
    <property type="match status" value="1"/>
</dbReference>
<organism evidence="4 5">
    <name type="scientific">Trueperella bonasi</name>
    <dbReference type="NCBI Taxonomy" id="312286"/>
    <lineage>
        <taxon>Bacteria</taxon>
        <taxon>Bacillati</taxon>
        <taxon>Actinomycetota</taxon>
        <taxon>Actinomycetes</taxon>
        <taxon>Actinomycetales</taxon>
        <taxon>Actinomycetaceae</taxon>
        <taxon>Trueperella</taxon>
    </lineage>
</organism>
<dbReference type="EMBL" id="JAUSQX010000001">
    <property type="protein sequence ID" value="MDP9805803.1"/>
    <property type="molecule type" value="Genomic_DNA"/>
</dbReference>
<comment type="caution">
    <text evidence="4">The sequence shown here is derived from an EMBL/GenBank/DDBJ whole genome shotgun (WGS) entry which is preliminary data.</text>
</comment>
<dbReference type="InterPro" id="IPR000182">
    <property type="entry name" value="GNAT_dom"/>
</dbReference>
<dbReference type="SUPFAM" id="SSF55729">
    <property type="entry name" value="Acyl-CoA N-acyltransferases (Nat)"/>
    <property type="match status" value="2"/>
</dbReference>
<keyword evidence="2" id="KW-0012">Acyltransferase</keyword>
<keyword evidence="5" id="KW-1185">Reference proteome</keyword>
<evidence type="ECO:0000313" key="4">
    <source>
        <dbReference type="EMBL" id="MDP9805803.1"/>
    </source>
</evidence>
<dbReference type="CDD" id="cd04301">
    <property type="entry name" value="NAT_SF"/>
    <property type="match status" value="1"/>
</dbReference>